<dbReference type="GO" id="GO:0005829">
    <property type="term" value="C:cytosol"/>
    <property type="evidence" value="ECO:0007669"/>
    <property type="project" value="TreeGrafter"/>
</dbReference>
<dbReference type="InterPro" id="IPR023213">
    <property type="entry name" value="CAT-like_dom_sf"/>
</dbReference>
<dbReference type="Pfam" id="PF00975">
    <property type="entry name" value="Thioesterase"/>
    <property type="match status" value="1"/>
</dbReference>
<comment type="similarity">
    <text evidence="2">Belongs to the ATP-dependent AMP-binding enzyme family.</text>
</comment>
<dbReference type="Pfam" id="PF13193">
    <property type="entry name" value="AMP-binding_C"/>
    <property type="match status" value="2"/>
</dbReference>
<dbReference type="GO" id="GO:0043041">
    <property type="term" value="P:amino acid activation for nonribosomal peptide biosynthetic process"/>
    <property type="evidence" value="ECO:0007669"/>
    <property type="project" value="TreeGrafter"/>
</dbReference>
<dbReference type="Gene3D" id="1.10.1200.10">
    <property type="entry name" value="ACP-like"/>
    <property type="match status" value="1"/>
</dbReference>
<keyword evidence="7" id="KW-1185">Reference proteome</keyword>
<dbReference type="InterPro" id="IPR009081">
    <property type="entry name" value="PP-bd_ACP"/>
</dbReference>
<dbReference type="InterPro" id="IPR036736">
    <property type="entry name" value="ACP-like_sf"/>
</dbReference>
<dbReference type="Gene3D" id="3.40.50.980">
    <property type="match status" value="2"/>
</dbReference>
<dbReference type="CDD" id="cd05930">
    <property type="entry name" value="A_NRPS"/>
    <property type="match status" value="1"/>
</dbReference>
<dbReference type="InterPro" id="IPR020845">
    <property type="entry name" value="AMP-binding_CS"/>
</dbReference>
<dbReference type="Pfam" id="PF00668">
    <property type="entry name" value="Condensation"/>
    <property type="match status" value="1"/>
</dbReference>
<name>A0A1S2NTW0_9ACTN</name>
<dbReference type="Gene3D" id="3.40.50.12780">
    <property type="entry name" value="N-terminal domain of ligase-like"/>
    <property type="match status" value="1"/>
</dbReference>
<dbReference type="SUPFAM" id="SSF52777">
    <property type="entry name" value="CoA-dependent acyltransferases"/>
    <property type="match status" value="2"/>
</dbReference>
<dbReference type="InterPro" id="IPR042099">
    <property type="entry name" value="ANL_N_sf"/>
</dbReference>
<dbReference type="GO" id="GO:0008610">
    <property type="term" value="P:lipid biosynthetic process"/>
    <property type="evidence" value="ECO:0007669"/>
    <property type="project" value="UniProtKB-ARBA"/>
</dbReference>
<dbReference type="Pfam" id="PF00550">
    <property type="entry name" value="PP-binding"/>
    <property type="match status" value="2"/>
</dbReference>
<dbReference type="InterPro" id="IPR010071">
    <property type="entry name" value="AA_adenyl_dom"/>
</dbReference>
<dbReference type="OrthoDB" id="2472181at2"/>
<evidence type="ECO:0000256" key="4">
    <source>
        <dbReference type="ARBA" id="ARBA00022553"/>
    </source>
</evidence>
<dbReference type="PROSITE" id="PS00012">
    <property type="entry name" value="PHOSPHOPANTETHEINE"/>
    <property type="match status" value="2"/>
</dbReference>
<reference evidence="6 7" key="1">
    <citation type="submission" date="2016-10" db="EMBL/GenBank/DDBJ databases">
        <title>Genome sequence of Streptomyces sp. MUSC 93.</title>
        <authorList>
            <person name="Lee L.-H."/>
            <person name="Ser H.-L."/>
            <person name="Law J.W.-F."/>
        </authorList>
    </citation>
    <scope>NUCLEOTIDE SEQUENCE [LARGE SCALE GENOMIC DNA]</scope>
    <source>
        <strain evidence="6 7">MUSC 93</strain>
    </source>
</reference>
<sequence>WLPVALLAVVKTGAAYLPVDPEYPAERIAYMLGDADPVCVLGSAQTLQQVPEKWTERAVDVPAQPLDGYSDGELTADERGGELLSEYPVYVIYTSGSTGRPKAVVFRAGAMANLLAWHRGDRASSGITAHFTSISFDVAAQEIFSTLWSGGTLAVPRDDVRRNPVELVRWLDRHGVNQLHAPNLVIEAVAEAATELDLPLPRLREVAQGGETLTVRDSVRDFFARVPGRRLHNHYGPTETHGVTALALEGDARLWPVLPSIGRPLVNSRVYVLDDRLCPVPVGVAGELYLAGDQVARGYLKQPGLTGERFVADPFAQWAGERMYRTGDLARWRADGTVEFLGRADFQVKIRGFRVELGEIEAVVAGHPLVSQVAVVAREDRPGDKRLVAYVIPCEAEAFDASELRRYAWERLPDFMVPAAVVTLAELPLTANRKLDRRALPAPEYTASGRGPRGGQEEVLCAVFAEVLGVERVGIDDNFFDLGGHSLLATRVISRVRALLGVELPLRVLFEGPTVAQLAERVADAGAARTALAPMDRPAEVPLSFAQRRLWFLNRFEGGTASAYNLPIALRVTGAVDQAALRAAIRDVIARHESLRTVFPEGADGTPFQRVLNVDDACPTLLAVPLSEAELPHALADETQRGFDLASEPPLRACLFAVDNTAHVLVVVLHHIAGDGWSMAPLARDVARAYAARTEGRAPAWEPLPVQYADYAMWQRELLGDETDPDSVLSRQVAYWKNHLAELPEQLQLPVDRARSATASYRGDHVAFTLDADTHAGLAELARESGASMFMVVQAAFAALLSRMGAGTDIPIGSPVAGRTDEALDDLVGFFVNTLVLRTDLSGDPTFRELVGRVREVDLAAYAHQDVPFEYLVEVLNPARSTSRHPLFQVMLTFQNTEQAEVRLDGLAVAAEATRATTAKFDLSLSVRETRGPDGTPAGLVGTFEFAMDLFDRVTAEQISERLGRLLAAAVANADRPVSGLDILSAHEYEELVGGAQSPDAGTDARTLPDLFEEQAARVPEATAVVLDGAELTYAELNARANRLARYLIGHGAGPETTVALVLPRSADAVVAMLAVLKTGAAYVPVDPRYPAERIAHMLEDARPTAVLTSAAQGESMPQGRVIVLEDVAEDIAREASADVPDTARHRPLLPGHPAYLVYTSGSTGRPKGVVVAHETVTGHLWWMARTYPLDATDKVLARTSFSFDAAVWEIWLPLLTGAAMHLVSADVAADPHQLADQLARHGVTVVQVVPSLLSELCAAAVAAGTTQTSLRRLFVGGEPLPAALAELARDTWGVPCVNLYGPTESTVQVTHHQVRDDRTGTDACVPVGRPVPGVRAYVLDDGLRPVPAGIPGELYLAGGQLARGYAGRPGLTADRFVADPYGPPGARMYRTGDLMRRRRGSELEFLGRVDEQVKLRGFRVELGEIEAALTAQWQISQAAVVLREDRPGDQRLVAYVIPADGALLDLDELRGCLAGLLPDFMVPTVFAVLEAFPLSPNGKLDRRALPRPDVTARSAGRAPRNPQEEALCGLFAEVLGTTGVGIDDDFFALGGHSLLATRLISRIKTVFGVRVSLRALFEAPTVARLLQRFDGEDPGDGLAQLMPLRPDGDRPPLFCVHPASGLSWAYVGMLQHLHPDQPVYGLQARGIAEERALPCSLAEMAADYAAQMRAVQPTGPYHLLGWSFGAIAAHAVATTLQEQGESVAFLGLLDGYPPSGIDMDETDIPDEAGILQALLRDMGIQDELRGAAVPPLVKAAELLRHQGGALTGLDEKTLARVVAVCANGMRISANHRPEVFRGDVEFFTATAGRPDRQGAHTLWAPYVEGHITDHPVDCAHADMTTGEPLKEISEVVTAKLTGNGGVQ</sequence>
<dbReference type="Gene3D" id="3.30.559.10">
    <property type="entry name" value="Chloramphenicol acetyltransferase-like domain"/>
    <property type="match status" value="1"/>
</dbReference>
<dbReference type="FunFam" id="2.30.38.10:FF:000001">
    <property type="entry name" value="Non-ribosomal peptide synthetase PvdI"/>
    <property type="match status" value="1"/>
</dbReference>
<dbReference type="InterPro" id="IPR000873">
    <property type="entry name" value="AMP-dep_synth/lig_dom"/>
</dbReference>
<feature type="domain" description="Carrier" evidence="5">
    <location>
        <begin position="451"/>
        <end position="526"/>
    </location>
</feature>
<dbReference type="STRING" id="1428652.BIV24_29570"/>
<evidence type="ECO:0000256" key="2">
    <source>
        <dbReference type="ARBA" id="ARBA00006432"/>
    </source>
</evidence>
<dbReference type="GO" id="GO:0044550">
    <property type="term" value="P:secondary metabolite biosynthetic process"/>
    <property type="evidence" value="ECO:0007669"/>
    <property type="project" value="UniProtKB-ARBA"/>
</dbReference>
<comment type="cofactor">
    <cofactor evidence="1">
        <name>pantetheine 4'-phosphate</name>
        <dbReference type="ChEBI" id="CHEBI:47942"/>
    </cofactor>
</comment>
<proteinExistence type="inferred from homology"/>
<dbReference type="GO" id="GO:0031177">
    <property type="term" value="F:phosphopantetheine binding"/>
    <property type="evidence" value="ECO:0007669"/>
    <property type="project" value="InterPro"/>
</dbReference>
<dbReference type="EMBL" id="MLYP01000105">
    <property type="protein sequence ID" value="OIJ84983.1"/>
    <property type="molecule type" value="Genomic_DNA"/>
</dbReference>
<dbReference type="InterPro" id="IPR001031">
    <property type="entry name" value="Thioesterase"/>
</dbReference>
<dbReference type="PANTHER" id="PTHR45527">
    <property type="entry name" value="NONRIBOSOMAL PEPTIDE SYNTHETASE"/>
    <property type="match status" value="1"/>
</dbReference>
<dbReference type="FunFam" id="1.10.1200.10:FF:000005">
    <property type="entry name" value="Nonribosomal peptide synthetase 1"/>
    <property type="match status" value="1"/>
</dbReference>
<dbReference type="GO" id="GO:0072330">
    <property type="term" value="P:monocarboxylic acid biosynthetic process"/>
    <property type="evidence" value="ECO:0007669"/>
    <property type="project" value="UniProtKB-ARBA"/>
</dbReference>
<dbReference type="Gene3D" id="3.40.50.1820">
    <property type="entry name" value="alpha/beta hydrolase"/>
    <property type="match status" value="1"/>
</dbReference>
<accession>A0A1S2NTW0</accession>
<dbReference type="NCBIfam" id="TIGR01733">
    <property type="entry name" value="AA-adenyl-dom"/>
    <property type="match status" value="2"/>
</dbReference>
<dbReference type="Proteomes" id="UP000179935">
    <property type="component" value="Unassembled WGS sequence"/>
</dbReference>
<dbReference type="PROSITE" id="PS00455">
    <property type="entry name" value="AMP_BINDING"/>
    <property type="match status" value="2"/>
</dbReference>
<dbReference type="InterPro" id="IPR006162">
    <property type="entry name" value="Ppantetheine_attach_site"/>
</dbReference>
<dbReference type="FunFam" id="3.40.50.980:FF:000001">
    <property type="entry name" value="Non-ribosomal peptide synthetase"/>
    <property type="match status" value="1"/>
</dbReference>
<dbReference type="SMART" id="SM00823">
    <property type="entry name" value="PKS_PP"/>
    <property type="match status" value="2"/>
</dbReference>
<dbReference type="SMART" id="SM00824">
    <property type="entry name" value="PKS_TE"/>
    <property type="match status" value="1"/>
</dbReference>
<evidence type="ECO:0000256" key="1">
    <source>
        <dbReference type="ARBA" id="ARBA00001957"/>
    </source>
</evidence>
<dbReference type="Gene3D" id="3.30.559.30">
    <property type="entry name" value="Nonribosomal peptide synthetase, condensation domain"/>
    <property type="match status" value="1"/>
</dbReference>
<dbReference type="SUPFAM" id="SSF56801">
    <property type="entry name" value="Acetyl-CoA synthetase-like"/>
    <property type="match status" value="2"/>
</dbReference>
<dbReference type="InterPro" id="IPR029058">
    <property type="entry name" value="AB_hydrolase_fold"/>
</dbReference>
<dbReference type="CDD" id="cd19540">
    <property type="entry name" value="LCL_NRPS-like"/>
    <property type="match status" value="1"/>
</dbReference>
<dbReference type="PANTHER" id="PTHR45527:SF1">
    <property type="entry name" value="FATTY ACID SYNTHASE"/>
    <property type="match status" value="1"/>
</dbReference>
<dbReference type="SUPFAM" id="SSF47336">
    <property type="entry name" value="ACP-like"/>
    <property type="match status" value="2"/>
</dbReference>
<evidence type="ECO:0000256" key="3">
    <source>
        <dbReference type="ARBA" id="ARBA00022450"/>
    </source>
</evidence>
<dbReference type="FunFam" id="1.10.1200.10:FF:000016">
    <property type="entry name" value="Non-ribosomal peptide synthase"/>
    <property type="match status" value="1"/>
</dbReference>
<organism evidence="6 7">
    <name type="scientific">Streptomyces colonosanans</name>
    <dbReference type="NCBI Taxonomy" id="1428652"/>
    <lineage>
        <taxon>Bacteria</taxon>
        <taxon>Bacillati</taxon>
        <taxon>Actinomycetota</taxon>
        <taxon>Actinomycetes</taxon>
        <taxon>Kitasatosporales</taxon>
        <taxon>Streptomycetaceae</taxon>
        <taxon>Streptomyces</taxon>
    </lineage>
</organism>
<keyword evidence="4" id="KW-0597">Phosphoprotein</keyword>
<dbReference type="InterPro" id="IPR020802">
    <property type="entry name" value="TesA-like"/>
</dbReference>
<dbReference type="PROSITE" id="PS50075">
    <property type="entry name" value="CARRIER"/>
    <property type="match status" value="2"/>
</dbReference>
<dbReference type="FunFam" id="3.40.50.12780:FF:000012">
    <property type="entry name" value="Non-ribosomal peptide synthetase"/>
    <property type="match status" value="1"/>
</dbReference>
<dbReference type="Pfam" id="PF00501">
    <property type="entry name" value="AMP-binding"/>
    <property type="match status" value="2"/>
</dbReference>
<dbReference type="GO" id="GO:0003824">
    <property type="term" value="F:catalytic activity"/>
    <property type="evidence" value="ECO:0007669"/>
    <property type="project" value="InterPro"/>
</dbReference>
<evidence type="ECO:0000313" key="6">
    <source>
        <dbReference type="EMBL" id="OIJ84983.1"/>
    </source>
</evidence>
<keyword evidence="3" id="KW-0596">Phosphopantetheine</keyword>
<feature type="domain" description="Carrier" evidence="5">
    <location>
        <begin position="1519"/>
        <end position="1594"/>
    </location>
</feature>
<dbReference type="InterPro" id="IPR001242">
    <property type="entry name" value="Condensation_dom"/>
</dbReference>
<dbReference type="FunFam" id="3.30.559.30:FF:000001">
    <property type="entry name" value="Non-ribosomal peptide synthetase"/>
    <property type="match status" value="1"/>
</dbReference>
<feature type="non-terminal residue" evidence="6">
    <location>
        <position position="1"/>
    </location>
</feature>
<dbReference type="SUPFAM" id="SSF53474">
    <property type="entry name" value="alpha/beta-Hydrolases"/>
    <property type="match status" value="1"/>
</dbReference>
<dbReference type="InterPro" id="IPR025110">
    <property type="entry name" value="AMP-bd_C"/>
</dbReference>
<comment type="caution">
    <text evidence="6">The sequence shown here is derived from an EMBL/GenBank/DDBJ whole genome shotgun (WGS) entry which is preliminary data.</text>
</comment>
<dbReference type="FunFam" id="3.30.300.30:FF:000010">
    <property type="entry name" value="Enterobactin synthetase component F"/>
    <property type="match status" value="2"/>
</dbReference>
<dbReference type="Gene3D" id="3.30.300.30">
    <property type="match status" value="2"/>
</dbReference>
<evidence type="ECO:0000313" key="7">
    <source>
        <dbReference type="Proteomes" id="UP000179935"/>
    </source>
</evidence>
<gene>
    <name evidence="6" type="ORF">BIV24_29570</name>
</gene>
<dbReference type="InterPro" id="IPR045851">
    <property type="entry name" value="AMP-bd_C_sf"/>
</dbReference>
<evidence type="ECO:0000259" key="5">
    <source>
        <dbReference type="PROSITE" id="PS50075"/>
    </source>
</evidence>
<protein>
    <recommendedName>
        <fullName evidence="5">Carrier domain-containing protein</fullName>
    </recommendedName>
</protein>
<dbReference type="GO" id="GO:0017000">
    <property type="term" value="P:antibiotic biosynthetic process"/>
    <property type="evidence" value="ECO:0007669"/>
    <property type="project" value="UniProtKB-ARBA"/>
</dbReference>
<dbReference type="InterPro" id="IPR020806">
    <property type="entry name" value="PKS_PP-bd"/>
</dbReference>
<dbReference type="Gene3D" id="2.30.38.10">
    <property type="entry name" value="Luciferase, Domain 3"/>
    <property type="match status" value="1"/>
</dbReference>